<gene>
    <name evidence="1" type="ORF">J8TS2_34240</name>
</gene>
<accession>A0ABQ4KMF1</accession>
<name>A0ABQ4KMF1_9BACI</name>
<comment type="caution">
    <text evidence="1">The sequence shown here is derived from an EMBL/GenBank/DDBJ whole genome shotgun (WGS) entry which is preliminary data.</text>
</comment>
<keyword evidence="2" id="KW-1185">Reference proteome</keyword>
<proteinExistence type="predicted"/>
<evidence type="ECO:0000313" key="1">
    <source>
        <dbReference type="EMBL" id="GIN59105.1"/>
    </source>
</evidence>
<evidence type="ECO:0000313" key="2">
    <source>
        <dbReference type="Proteomes" id="UP000679950"/>
    </source>
</evidence>
<protein>
    <recommendedName>
        <fullName evidence="3">Lipoprotein</fullName>
    </recommendedName>
</protein>
<dbReference type="EMBL" id="BORB01000036">
    <property type="protein sequence ID" value="GIN59105.1"/>
    <property type="molecule type" value="Genomic_DNA"/>
</dbReference>
<dbReference type="PROSITE" id="PS51257">
    <property type="entry name" value="PROKAR_LIPOPROTEIN"/>
    <property type="match status" value="1"/>
</dbReference>
<reference evidence="1 2" key="1">
    <citation type="submission" date="2021-03" db="EMBL/GenBank/DDBJ databases">
        <title>Antimicrobial resistance genes in bacteria isolated from Japanese honey, and their potential for conferring macrolide and lincosamide resistance in the American foulbrood pathogen Paenibacillus larvae.</title>
        <authorList>
            <person name="Okamoto M."/>
            <person name="Kumagai M."/>
            <person name="Kanamori H."/>
            <person name="Takamatsu D."/>
        </authorList>
    </citation>
    <scope>NUCLEOTIDE SEQUENCE [LARGE SCALE GENOMIC DNA]</scope>
    <source>
        <strain evidence="1 2">J8TS2</strain>
    </source>
</reference>
<dbReference type="Proteomes" id="UP000679950">
    <property type="component" value="Unassembled WGS sequence"/>
</dbReference>
<evidence type="ECO:0008006" key="3">
    <source>
        <dbReference type="Google" id="ProtNLM"/>
    </source>
</evidence>
<organism evidence="1 2">
    <name type="scientific">Lederbergia ruris</name>
    <dbReference type="NCBI Taxonomy" id="217495"/>
    <lineage>
        <taxon>Bacteria</taxon>
        <taxon>Bacillati</taxon>
        <taxon>Bacillota</taxon>
        <taxon>Bacilli</taxon>
        <taxon>Bacillales</taxon>
        <taxon>Bacillaceae</taxon>
        <taxon>Lederbergia</taxon>
    </lineage>
</organism>
<dbReference type="RefSeq" id="WP_212967054.1">
    <property type="nucleotide sequence ID" value="NZ_BORB01000036.1"/>
</dbReference>
<sequence>MIRFLKCFTVYLVIIGLSACGRIPPIEEMTTLEFSKGGYNDDSHYVYIDASDEDKSIKYGLSKLGHGSLDIKEVTVNELDEGQKLKFIPLSDEKWDELLGELVQLKMEKWKDDYDDLSVLDGIQWGITIDYPDNQSVRISGSNDYPKNWDDFINLLEKYIGEKL</sequence>